<name>A0A8S5NKC1_9CAUD</name>
<evidence type="ECO:0000313" key="1">
    <source>
        <dbReference type="EMBL" id="DAD95145.1"/>
    </source>
</evidence>
<protein>
    <submittedName>
        <fullName evidence="1">Uncharacterized protein</fullName>
    </submittedName>
</protein>
<proteinExistence type="predicted"/>
<dbReference type="EMBL" id="BK015191">
    <property type="protein sequence ID" value="DAD95145.1"/>
    <property type="molecule type" value="Genomic_DNA"/>
</dbReference>
<accession>A0A8S5NKC1</accession>
<reference evidence="1" key="1">
    <citation type="journal article" date="2021" name="Proc. Natl. Acad. Sci. U.S.A.">
        <title>A Catalog of Tens of Thousands of Viruses from Human Metagenomes Reveals Hidden Associations with Chronic Diseases.</title>
        <authorList>
            <person name="Tisza M.J."/>
            <person name="Buck C.B."/>
        </authorList>
    </citation>
    <scope>NUCLEOTIDE SEQUENCE</scope>
    <source>
        <strain evidence="1">CtsNK10</strain>
    </source>
</reference>
<organism evidence="1">
    <name type="scientific">Podoviridae sp. ctsNK10</name>
    <dbReference type="NCBI Taxonomy" id="2826582"/>
    <lineage>
        <taxon>Viruses</taxon>
        <taxon>Duplodnaviria</taxon>
        <taxon>Heunggongvirae</taxon>
        <taxon>Uroviricota</taxon>
        <taxon>Caudoviricetes</taxon>
    </lineage>
</organism>
<sequence length="41" mass="5312">MNYYTNMHEIILKQVIQDTRLYDYSMEYNYYELYYISICFY</sequence>